<dbReference type="RefSeq" id="WP_408624584.1">
    <property type="nucleotide sequence ID" value="NZ_JBEQCT010000007.1"/>
</dbReference>
<reference evidence="1 2" key="1">
    <citation type="journal article" date="2013" name="Int. J. Syst. Evol. Microbiol.">
        <title>Celerinatantimonas yamalensis sp. nov., a cold-adapted diazotrophic bacterium from a cold permafrost brine.</title>
        <authorList>
            <person name="Shcherbakova V."/>
            <person name="Chuvilskaya N."/>
            <person name="Rivkina E."/>
            <person name="Demidov N."/>
            <person name="Uchaeva V."/>
            <person name="Suetin S."/>
            <person name="Suzina N."/>
            <person name="Gilichinsky D."/>
        </authorList>
    </citation>
    <scope>NUCLEOTIDE SEQUENCE [LARGE SCALE GENOMIC DNA]</scope>
    <source>
        <strain evidence="1 2">C7</strain>
    </source>
</reference>
<gene>
    <name evidence="1" type="ORF">ABUE30_14715</name>
</gene>
<evidence type="ECO:0008006" key="3">
    <source>
        <dbReference type="Google" id="ProtNLM"/>
    </source>
</evidence>
<sequence length="77" mass="8876">MHLNHATAALSFAESGYIDRYLKAREQFFKSACQFVVKERESEQDLSRSALSHAYQQGWISITEFQRWNSQLADSGC</sequence>
<dbReference type="Proteomes" id="UP001629953">
    <property type="component" value="Unassembled WGS sequence"/>
</dbReference>
<evidence type="ECO:0000313" key="2">
    <source>
        <dbReference type="Proteomes" id="UP001629953"/>
    </source>
</evidence>
<dbReference type="EMBL" id="JBEQCT010000007">
    <property type="protein sequence ID" value="MFM2486299.1"/>
    <property type="molecule type" value="Genomic_DNA"/>
</dbReference>
<proteinExistence type="predicted"/>
<name>A0ABW9GA70_9GAMM</name>
<keyword evidence="2" id="KW-1185">Reference proteome</keyword>
<evidence type="ECO:0000313" key="1">
    <source>
        <dbReference type="EMBL" id="MFM2486299.1"/>
    </source>
</evidence>
<accession>A0ABW9GA70</accession>
<protein>
    <recommendedName>
        <fullName evidence="3">Antitoxin VbhA domain-containing protein</fullName>
    </recommendedName>
</protein>
<organism evidence="1 2">
    <name type="scientific">Celerinatantimonas yamalensis</name>
    <dbReference type="NCBI Taxonomy" id="559956"/>
    <lineage>
        <taxon>Bacteria</taxon>
        <taxon>Pseudomonadati</taxon>
        <taxon>Pseudomonadota</taxon>
        <taxon>Gammaproteobacteria</taxon>
        <taxon>Celerinatantimonadaceae</taxon>
        <taxon>Celerinatantimonas</taxon>
    </lineage>
</organism>
<comment type="caution">
    <text evidence="1">The sequence shown here is derived from an EMBL/GenBank/DDBJ whole genome shotgun (WGS) entry which is preliminary data.</text>
</comment>